<feature type="non-terminal residue" evidence="2">
    <location>
        <position position="1"/>
    </location>
</feature>
<sequence length="80" mass="9219">IVRYTKTLLLQYILPSCLQAHHNITKTRTNFCRTSMPFHNLCRRTAVPPSINECTSDTDSVSKWPNLKISLKPERSNFPS</sequence>
<reference evidence="2" key="1">
    <citation type="submission" date="2022-08" db="EMBL/GenBank/DDBJ databases">
        <authorList>
            <person name="Gutierrez-Valencia J."/>
        </authorList>
    </citation>
    <scope>NUCLEOTIDE SEQUENCE</scope>
</reference>
<gene>
    <name evidence="1" type="ORF">LITE_LOCUS18060</name>
    <name evidence="2" type="ORF">LITE_LOCUS18245</name>
    <name evidence="3" type="ORF">LITE_LOCUS45387</name>
</gene>
<evidence type="ECO:0000313" key="3">
    <source>
        <dbReference type="EMBL" id="CAI0550017.1"/>
    </source>
</evidence>
<organism evidence="2 4">
    <name type="scientific">Linum tenue</name>
    <dbReference type="NCBI Taxonomy" id="586396"/>
    <lineage>
        <taxon>Eukaryota</taxon>
        <taxon>Viridiplantae</taxon>
        <taxon>Streptophyta</taxon>
        <taxon>Embryophyta</taxon>
        <taxon>Tracheophyta</taxon>
        <taxon>Spermatophyta</taxon>
        <taxon>Magnoliopsida</taxon>
        <taxon>eudicotyledons</taxon>
        <taxon>Gunneridae</taxon>
        <taxon>Pentapetalae</taxon>
        <taxon>rosids</taxon>
        <taxon>fabids</taxon>
        <taxon>Malpighiales</taxon>
        <taxon>Linaceae</taxon>
        <taxon>Linum</taxon>
    </lineage>
</organism>
<dbReference type="EMBL" id="CAMGYJ010000005">
    <property type="protein sequence ID" value="CAI0420068.1"/>
    <property type="molecule type" value="Genomic_DNA"/>
</dbReference>
<dbReference type="EMBL" id="CAMGYJ010000005">
    <property type="protein sequence ID" value="CAI0419603.1"/>
    <property type="molecule type" value="Genomic_DNA"/>
</dbReference>
<protein>
    <submittedName>
        <fullName evidence="2">Uncharacterized protein</fullName>
    </submittedName>
</protein>
<comment type="caution">
    <text evidence="2">The sequence shown here is derived from an EMBL/GenBank/DDBJ whole genome shotgun (WGS) entry which is preliminary data.</text>
</comment>
<name>A0AAV0KDD0_9ROSI</name>
<accession>A0AAV0KDD0</accession>
<evidence type="ECO:0000313" key="2">
    <source>
        <dbReference type="EMBL" id="CAI0420068.1"/>
    </source>
</evidence>
<dbReference type="AlphaFoldDB" id="A0AAV0KDD0"/>
<dbReference type="EMBL" id="CAMGYJ010000010">
    <property type="protein sequence ID" value="CAI0550017.1"/>
    <property type="molecule type" value="Genomic_DNA"/>
</dbReference>
<evidence type="ECO:0000313" key="1">
    <source>
        <dbReference type="EMBL" id="CAI0419603.1"/>
    </source>
</evidence>
<dbReference type="Proteomes" id="UP001154282">
    <property type="component" value="Unassembled WGS sequence"/>
</dbReference>
<proteinExistence type="predicted"/>
<keyword evidence="4" id="KW-1185">Reference proteome</keyword>
<evidence type="ECO:0000313" key="4">
    <source>
        <dbReference type="Proteomes" id="UP001154282"/>
    </source>
</evidence>